<dbReference type="Proteomes" id="UP000234681">
    <property type="component" value="Chromosome 1"/>
</dbReference>
<name>A6JI66_RAT</name>
<accession>A6JI66</accession>
<organism evidence="1 2">
    <name type="scientific">Rattus norvegicus</name>
    <name type="common">Rat</name>
    <dbReference type="NCBI Taxonomy" id="10116"/>
    <lineage>
        <taxon>Eukaryota</taxon>
        <taxon>Metazoa</taxon>
        <taxon>Chordata</taxon>
        <taxon>Craniata</taxon>
        <taxon>Vertebrata</taxon>
        <taxon>Euteleostomi</taxon>
        <taxon>Mammalia</taxon>
        <taxon>Eutheria</taxon>
        <taxon>Euarchontoglires</taxon>
        <taxon>Glires</taxon>
        <taxon>Rodentia</taxon>
        <taxon>Myomorpha</taxon>
        <taxon>Muroidea</taxon>
        <taxon>Muridae</taxon>
        <taxon>Murinae</taxon>
        <taxon>Rattus</taxon>
    </lineage>
</organism>
<dbReference type="AlphaFoldDB" id="A6JI66"/>
<proteinExistence type="predicted"/>
<sequence length="28" mass="3173">MKEEIRHPGCEAQTCPKGLHIPNQQEVV</sequence>
<protein>
    <submittedName>
        <fullName evidence="1">RCG57496</fullName>
    </submittedName>
</protein>
<evidence type="ECO:0000313" key="2">
    <source>
        <dbReference type="Proteomes" id="UP000234681"/>
    </source>
</evidence>
<gene>
    <name evidence="1" type="ORF">rCG_57496</name>
</gene>
<reference evidence="2" key="1">
    <citation type="submission" date="2005-09" db="EMBL/GenBank/DDBJ databases">
        <authorList>
            <person name="Mural R.J."/>
            <person name="Li P.W."/>
            <person name="Adams M.D."/>
            <person name="Amanatides P.G."/>
            <person name="Baden-Tillson H."/>
            <person name="Barnstead M."/>
            <person name="Chin S.H."/>
            <person name="Dew I."/>
            <person name="Evans C.A."/>
            <person name="Ferriera S."/>
            <person name="Flanigan M."/>
            <person name="Fosler C."/>
            <person name="Glodek A."/>
            <person name="Gu Z."/>
            <person name="Holt R.A."/>
            <person name="Jennings D."/>
            <person name="Kraft C.L."/>
            <person name="Lu F."/>
            <person name="Nguyen T."/>
            <person name="Nusskern D.R."/>
            <person name="Pfannkoch C.M."/>
            <person name="Sitter C."/>
            <person name="Sutton G.G."/>
            <person name="Venter J.C."/>
            <person name="Wang Z."/>
            <person name="Woodage T."/>
            <person name="Zheng X.H."/>
            <person name="Zhong F."/>
        </authorList>
    </citation>
    <scope>NUCLEOTIDE SEQUENCE [LARGE SCALE GENOMIC DNA]</scope>
    <source>
        <strain>BN</strain>
        <strain evidence="2">Sprague-Dawley</strain>
    </source>
</reference>
<evidence type="ECO:0000313" key="1">
    <source>
        <dbReference type="EMBL" id="EDL94540.1"/>
    </source>
</evidence>
<dbReference type="EMBL" id="CH473986">
    <property type="protein sequence ID" value="EDL94540.1"/>
    <property type="molecule type" value="Genomic_DNA"/>
</dbReference>